<organism evidence="2 3">
    <name type="scientific">Sphingobacterium yanglingense</name>
    <dbReference type="NCBI Taxonomy" id="1437280"/>
    <lineage>
        <taxon>Bacteria</taxon>
        <taxon>Pseudomonadati</taxon>
        <taxon>Bacteroidota</taxon>
        <taxon>Sphingobacteriia</taxon>
        <taxon>Sphingobacteriales</taxon>
        <taxon>Sphingobacteriaceae</taxon>
        <taxon>Sphingobacterium</taxon>
    </lineage>
</organism>
<gene>
    <name evidence="2" type="ORF">CLV99_0352</name>
</gene>
<reference evidence="2 3" key="1">
    <citation type="submission" date="2019-03" db="EMBL/GenBank/DDBJ databases">
        <title>Genomic Encyclopedia of Archaeal and Bacterial Type Strains, Phase II (KMG-II): from individual species to whole genera.</title>
        <authorList>
            <person name="Goeker M."/>
        </authorList>
    </citation>
    <scope>NUCLEOTIDE SEQUENCE [LARGE SCALE GENOMIC DNA]</scope>
    <source>
        <strain evidence="2 3">DSM 28353</strain>
    </source>
</reference>
<dbReference type="InterPro" id="IPR053147">
    <property type="entry name" value="Hsp_HslJ-like"/>
</dbReference>
<evidence type="ECO:0000313" key="3">
    <source>
        <dbReference type="Proteomes" id="UP000295292"/>
    </source>
</evidence>
<dbReference type="InterPro" id="IPR005184">
    <property type="entry name" value="DUF306_Meta_HslJ"/>
</dbReference>
<dbReference type="OrthoDB" id="880459at2"/>
<dbReference type="InterPro" id="IPR038670">
    <property type="entry name" value="HslJ-like_sf"/>
</dbReference>
<dbReference type="PANTHER" id="PTHR35535">
    <property type="entry name" value="HEAT SHOCK PROTEIN HSLJ"/>
    <property type="match status" value="1"/>
</dbReference>
<feature type="domain" description="DUF306" evidence="1">
    <location>
        <begin position="178"/>
        <end position="265"/>
    </location>
</feature>
<name>A0A4V3DEG1_9SPHI</name>
<comment type="caution">
    <text evidence="2">The sequence shown here is derived from an EMBL/GenBank/DDBJ whole genome shotgun (WGS) entry which is preliminary data.</text>
</comment>
<proteinExistence type="predicted"/>
<dbReference type="PROSITE" id="PS51257">
    <property type="entry name" value="PROKAR_LIPOPROTEIN"/>
    <property type="match status" value="1"/>
</dbReference>
<evidence type="ECO:0000259" key="1">
    <source>
        <dbReference type="Pfam" id="PF03724"/>
    </source>
</evidence>
<accession>A0A4V3DEG1</accession>
<dbReference type="RefSeq" id="WP_133582763.1">
    <property type="nucleotide sequence ID" value="NZ_SNYV01000004.1"/>
</dbReference>
<sequence>MKLSSITIKRNFIVLATVVSLGMSSCAIKKSGTDKNMTTELFDTKWQLTELNGKAVPNEVNGKQPFMAFEKKDNRYSASGGCNGIGGTFELKSNKKIKFSQGMSTMMACPDMSVEQGINQMLGKADNFELTGGLLILKQGTTPVAKMKASNAASSSSSLEGTWEMDYVLHTSESFQALYPERKPTITFTTAEHKVNGNSSCNNFFGEYKTGEGNRIKFGDLGMTRMFCPGNGESIFVSNLAKVTRYSVSEGILTCISDDIVVMRFKKK</sequence>
<dbReference type="Proteomes" id="UP000295292">
    <property type="component" value="Unassembled WGS sequence"/>
</dbReference>
<dbReference type="Gene3D" id="2.40.128.270">
    <property type="match status" value="2"/>
</dbReference>
<dbReference type="AlphaFoldDB" id="A0A4V3DEG1"/>
<keyword evidence="2" id="KW-0346">Stress response</keyword>
<keyword evidence="3" id="KW-1185">Reference proteome</keyword>
<feature type="domain" description="DUF306" evidence="1">
    <location>
        <begin position="40"/>
        <end position="142"/>
    </location>
</feature>
<dbReference type="Pfam" id="PF03724">
    <property type="entry name" value="META"/>
    <property type="match status" value="2"/>
</dbReference>
<evidence type="ECO:0000313" key="2">
    <source>
        <dbReference type="EMBL" id="TDQ81231.1"/>
    </source>
</evidence>
<dbReference type="EMBL" id="SNYV01000004">
    <property type="protein sequence ID" value="TDQ81231.1"/>
    <property type="molecule type" value="Genomic_DNA"/>
</dbReference>
<dbReference type="PANTHER" id="PTHR35535:SF1">
    <property type="entry name" value="HEAT SHOCK PROTEIN HSLJ"/>
    <property type="match status" value="1"/>
</dbReference>
<protein>
    <submittedName>
        <fullName evidence="2">Heat shock protein HslJ</fullName>
    </submittedName>
</protein>